<dbReference type="GO" id="GO:0055085">
    <property type="term" value="P:transmembrane transport"/>
    <property type="evidence" value="ECO:0007669"/>
    <property type="project" value="InterPro"/>
</dbReference>
<accession>S0AQW8</accession>
<feature type="transmembrane region" description="Helical" evidence="5">
    <location>
        <begin position="99"/>
        <end position="121"/>
    </location>
</feature>
<feature type="transmembrane region" description="Helical" evidence="5">
    <location>
        <begin position="364"/>
        <end position="382"/>
    </location>
</feature>
<keyword evidence="8" id="KW-1185">Reference proteome</keyword>
<feature type="transmembrane region" description="Helical" evidence="5">
    <location>
        <begin position="276"/>
        <end position="296"/>
    </location>
</feature>
<dbReference type="GO" id="GO:0016020">
    <property type="term" value="C:membrane"/>
    <property type="evidence" value="ECO:0007669"/>
    <property type="project" value="UniProtKB-SubCell"/>
</dbReference>
<feature type="transmembrane region" description="Helical" evidence="5">
    <location>
        <begin position="157"/>
        <end position="176"/>
    </location>
</feature>
<feature type="transmembrane region" description="Helical" evidence="5">
    <location>
        <begin position="127"/>
        <end position="145"/>
    </location>
</feature>
<keyword evidence="2 5" id="KW-0812">Transmembrane</keyword>
<dbReference type="PANTHER" id="PTHR42770:SF11">
    <property type="entry name" value="INNER MEMBRANE TRANSPORT PROTEIN YBAT"/>
    <property type="match status" value="1"/>
</dbReference>
<evidence type="ECO:0000256" key="5">
    <source>
        <dbReference type="SAM" id="Phobius"/>
    </source>
</evidence>
<dbReference type="InterPro" id="IPR050367">
    <property type="entry name" value="APC_superfamily"/>
</dbReference>
<dbReference type="AlphaFoldDB" id="S0AQW8"/>
<keyword evidence="3 5" id="KW-1133">Transmembrane helix</keyword>
<protein>
    <recommendedName>
        <fullName evidence="6">Amino acid permease/ SLC12A domain-containing protein</fullName>
    </recommendedName>
</protein>
<feature type="transmembrane region" description="Helical" evidence="5">
    <location>
        <begin position="229"/>
        <end position="256"/>
    </location>
</feature>
<evidence type="ECO:0000256" key="2">
    <source>
        <dbReference type="ARBA" id="ARBA00022692"/>
    </source>
</evidence>
<gene>
    <name evidence="7" type="ORF">FACI_IFERC00001G1633</name>
</gene>
<dbReference type="RefSeq" id="WP_009887670.1">
    <property type="nucleotide sequence ID" value="NC_021592.1"/>
</dbReference>
<dbReference type="KEGG" id="fac:FACI_IFERC01G1633"/>
<name>S0AQW8_FERAC</name>
<dbReference type="PANTHER" id="PTHR42770">
    <property type="entry name" value="AMINO ACID TRANSPORTER-RELATED"/>
    <property type="match status" value="1"/>
</dbReference>
<dbReference type="Gene3D" id="1.20.1740.10">
    <property type="entry name" value="Amino acid/polyamine transporter I"/>
    <property type="match status" value="1"/>
</dbReference>
<dbReference type="EMBL" id="CP004145">
    <property type="protein sequence ID" value="AGO61613.1"/>
    <property type="molecule type" value="Genomic_DNA"/>
</dbReference>
<feature type="transmembrane region" description="Helical" evidence="5">
    <location>
        <begin position="12"/>
        <end position="39"/>
    </location>
</feature>
<dbReference type="Pfam" id="PF00324">
    <property type="entry name" value="AA_permease"/>
    <property type="match status" value="1"/>
</dbReference>
<comment type="subcellular location">
    <subcellularLocation>
        <location evidence="1">Membrane</location>
        <topology evidence="1">Multi-pass membrane protein</topology>
    </subcellularLocation>
</comment>
<feature type="transmembrane region" description="Helical" evidence="5">
    <location>
        <begin position="196"/>
        <end position="217"/>
    </location>
</feature>
<evidence type="ECO:0000313" key="7">
    <source>
        <dbReference type="EMBL" id="AGO61613.1"/>
    </source>
</evidence>
<reference evidence="7 8" key="1">
    <citation type="journal article" date="2007" name="Proc. Natl. Acad. Sci. U.S.A.">
        <title>Genome dynamics in a natural archaeal population.</title>
        <authorList>
            <person name="Allen E.E."/>
            <person name="Tyson G.W."/>
            <person name="Whitaker R.J."/>
            <person name="Detter J.C."/>
            <person name="Richardson P.M."/>
            <person name="Banfield J.F."/>
        </authorList>
    </citation>
    <scope>NUCLEOTIDE SEQUENCE [LARGE SCALE GENOMIC DNA]</scope>
    <source>
        <strain evidence="8">fer1</strain>
    </source>
</reference>
<dbReference type="InterPro" id="IPR004841">
    <property type="entry name" value="AA-permease/SLC12A_dom"/>
</dbReference>
<sequence length="458" mass="50258">MENQLKSNAISLHGLIFQGMGQLSPLFTFDGIISVAAFAEGASPLAFLIGLIASLLTGNTLYQFSKRTASARGYYGYSGYSLGNHAGFITSYLYLIYQLANLIFILSFFIMIFNPAILYLTGVKVPYYYGIILVIAISIPSFYAIYKGIVPSFKSQIIINVVEIIFVVSISIIIIVTSRDNTLSVFSPISGYKNLFLGFITGSFLAYTGYGSIVPLGEEAQAPRKNIGIAIVAMLLIIGVLDLLISYALVVGFGLSNMSSFSDTVIPAFIVIKSHIGLYTSMFFLAFNFFIIYTLFNTIGTAITRNIYSMARDGYLPPAFSKLNKHNAPQNALFLLLGIFIAVGGISTYVFYSSFNVNGFLNQFIFYATISTLATLIIHMIVNSGLSKVHKNFTFDILIPSVSTIIILIALYYAISTLAFPFTYALIIMALYIIIVVVMDLSLKGKMKNINFNSAVDK</sequence>
<evidence type="ECO:0000313" key="8">
    <source>
        <dbReference type="Proteomes" id="UP000014660"/>
    </source>
</evidence>
<evidence type="ECO:0000259" key="6">
    <source>
        <dbReference type="Pfam" id="PF00324"/>
    </source>
</evidence>
<evidence type="ECO:0000256" key="1">
    <source>
        <dbReference type="ARBA" id="ARBA00004141"/>
    </source>
</evidence>
<organism evidence="7 8">
    <name type="scientific">Ferroplasma acidarmanus Fer1</name>
    <dbReference type="NCBI Taxonomy" id="333146"/>
    <lineage>
        <taxon>Archaea</taxon>
        <taxon>Methanobacteriati</taxon>
        <taxon>Thermoplasmatota</taxon>
        <taxon>Thermoplasmata</taxon>
        <taxon>Thermoplasmatales</taxon>
        <taxon>Ferroplasmaceae</taxon>
        <taxon>Ferroplasma</taxon>
    </lineage>
</organism>
<dbReference type="Proteomes" id="UP000014660">
    <property type="component" value="Chromosome"/>
</dbReference>
<feature type="transmembrane region" description="Helical" evidence="5">
    <location>
        <begin position="332"/>
        <end position="352"/>
    </location>
</feature>
<evidence type="ECO:0000256" key="3">
    <source>
        <dbReference type="ARBA" id="ARBA00022989"/>
    </source>
</evidence>
<feature type="transmembrane region" description="Helical" evidence="5">
    <location>
        <begin position="45"/>
        <end position="62"/>
    </location>
</feature>
<feature type="transmembrane region" description="Helical" evidence="5">
    <location>
        <begin position="394"/>
        <end position="415"/>
    </location>
</feature>
<dbReference type="HOGENOM" id="CLU_007946_20_3_2"/>
<dbReference type="GeneID" id="16025819"/>
<dbReference type="PIRSF" id="PIRSF006060">
    <property type="entry name" value="AA_transporter"/>
    <property type="match status" value="1"/>
</dbReference>
<evidence type="ECO:0000256" key="4">
    <source>
        <dbReference type="ARBA" id="ARBA00023136"/>
    </source>
</evidence>
<keyword evidence="4 5" id="KW-0472">Membrane</keyword>
<proteinExistence type="predicted"/>
<feature type="transmembrane region" description="Helical" evidence="5">
    <location>
        <begin position="421"/>
        <end position="443"/>
    </location>
</feature>
<feature type="domain" description="Amino acid permease/ SLC12A" evidence="6">
    <location>
        <begin position="15"/>
        <end position="436"/>
    </location>
</feature>